<proteinExistence type="predicted"/>
<dbReference type="InterPro" id="IPR007321">
    <property type="entry name" value="Transposase_28"/>
</dbReference>
<dbReference type="Pfam" id="PF04195">
    <property type="entry name" value="Transposase_28"/>
    <property type="match status" value="1"/>
</dbReference>
<feature type="domain" description="Transposase (putative) gypsy type" evidence="2">
    <location>
        <begin position="94"/>
        <end position="159"/>
    </location>
</feature>
<protein>
    <recommendedName>
        <fullName evidence="2">Transposase (putative) gypsy type domain-containing protein</fullName>
    </recommendedName>
</protein>
<feature type="region of interest" description="Disordered" evidence="1">
    <location>
        <begin position="1"/>
        <end position="38"/>
    </location>
</feature>
<evidence type="ECO:0000313" key="3">
    <source>
        <dbReference type="EMBL" id="KAK1685768.1"/>
    </source>
</evidence>
<dbReference type="EMBL" id="JAUUTY010000002">
    <property type="protein sequence ID" value="KAK1685768.1"/>
    <property type="molecule type" value="Genomic_DNA"/>
</dbReference>
<evidence type="ECO:0000256" key="1">
    <source>
        <dbReference type="SAM" id="MobiDB-lite"/>
    </source>
</evidence>
<comment type="caution">
    <text evidence="3">The sequence shown here is derived from an EMBL/GenBank/DDBJ whole genome shotgun (WGS) entry which is preliminary data.</text>
</comment>
<organism evidence="3 4">
    <name type="scientific">Lolium multiflorum</name>
    <name type="common">Italian ryegrass</name>
    <name type="synonym">Lolium perenne subsp. multiflorum</name>
    <dbReference type="NCBI Taxonomy" id="4521"/>
    <lineage>
        <taxon>Eukaryota</taxon>
        <taxon>Viridiplantae</taxon>
        <taxon>Streptophyta</taxon>
        <taxon>Embryophyta</taxon>
        <taxon>Tracheophyta</taxon>
        <taxon>Spermatophyta</taxon>
        <taxon>Magnoliopsida</taxon>
        <taxon>Liliopsida</taxon>
        <taxon>Poales</taxon>
        <taxon>Poaceae</taxon>
        <taxon>BOP clade</taxon>
        <taxon>Pooideae</taxon>
        <taxon>Poodae</taxon>
        <taxon>Poeae</taxon>
        <taxon>Poeae Chloroplast Group 2 (Poeae type)</taxon>
        <taxon>Loliodinae</taxon>
        <taxon>Loliinae</taxon>
        <taxon>Lolium</taxon>
    </lineage>
</organism>
<accession>A0AAD8TPU7</accession>
<keyword evidence="4" id="KW-1185">Reference proteome</keyword>
<evidence type="ECO:0000313" key="4">
    <source>
        <dbReference type="Proteomes" id="UP001231189"/>
    </source>
</evidence>
<feature type="compositionally biased region" description="Low complexity" evidence="1">
    <location>
        <begin position="11"/>
        <end position="36"/>
    </location>
</feature>
<gene>
    <name evidence="3" type="ORF">QYE76_046616</name>
</gene>
<name>A0AAD8TPU7_LOLMU</name>
<sequence>MPLQSSHFTLAPSSSSPQSASSSRSFPSTATTSRAIIPPPADDMAAHSGWCTSVCKAEHLRGFINSKVIPEKAQNQWRIPGKEQWPMPMPGEFVVFTSYLERGLSFPTSRFLRQFLNFYKIKLSDLGPLSLQQISFFVTLCEGYLGCPPYFPLWLAMFHDRAQRKKPEEGGDLIASGGITFQMHAGKLENDAFLKPELPGKAESTWRKRWFYYKEVTPSGELALPEFTMEPSRPRRLNVKKLPEAAQAMVEVMLNRLRELKFEGLKAVNVYSCWVGRHLPPLRTRPRLMCDYTGQFDNMRTFHESWSAEEYERIFTGLTKAEFMSTPGFLSPDAVYYAIHRNPRNIIFARHNRLVSQNIIHYKP</sequence>
<dbReference type="AlphaFoldDB" id="A0AAD8TPU7"/>
<reference evidence="3" key="1">
    <citation type="submission" date="2023-07" db="EMBL/GenBank/DDBJ databases">
        <title>A chromosome-level genome assembly of Lolium multiflorum.</title>
        <authorList>
            <person name="Chen Y."/>
            <person name="Copetti D."/>
            <person name="Kolliker R."/>
            <person name="Studer B."/>
        </authorList>
    </citation>
    <scope>NUCLEOTIDE SEQUENCE</scope>
    <source>
        <strain evidence="3">02402/16</strain>
        <tissue evidence="3">Leaf</tissue>
    </source>
</reference>
<evidence type="ECO:0000259" key="2">
    <source>
        <dbReference type="Pfam" id="PF04195"/>
    </source>
</evidence>
<dbReference type="PANTHER" id="PTHR33026">
    <property type="entry name" value="OS06G0360600 PROTEIN"/>
    <property type="match status" value="1"/>
</dbReference>
<dbReference type="PANTHER" id="PTHR33026:SF7">
    <property type="entry name" value="OS03G0100275 PROTEIN"/>
    <property type="match status" value="1"/>
</dbReference>
<dbReference type="Proteomes" id="UP001231189">
    <property type="component" value="Unassembled WGS sequence"/>
</dbReference>